<dbReference type="Gene3D" id="3.40.1660.10">
    <property type="entry name" value="EreA-like (biosynthetic domain)"/>
    <property type="match status" value="1"/>
</dbReference>
<organism evidence="1">
    <name type="scientific">uncultured Gemmatimonadaceae bacterium</name>
    <dbReference type="NCBI Taxonomy" id="246130"/>
    <lineage>
        <taxon>Bacteria</taxon>
        <taxon>Pseudomonadati</taxon>
        <taxon>Gemmatimonadota</taxon>
        <taxon>Gemmatimonadia</taxon>
        <taxon>Gemmatimonadales</taxon>
        <taxon>Gemmatimonadaceae</taxon>
        <taxon>environmental samples</taxon>
    </lineage>
</organism>
<dbReference type="SUPFAM" id="SSF159501">
    <property type="entry name" value="EreA/ChaN-like"/>
    <property type="match status" value="1"/>
</dbReference>
<dbReference type="PANTHER" id="PTHR31299:SF0">
    <property type="entry name" value="ESTERASE, PUTATIVE (AFU_ORTHOLOGUE AFUA_1G05850)-RELATED"/>
    <property type="match status" value="1"/>
</dbReference>
<dbReference type="PANTHER" id="PTHR31299">
    <property type="entry name" value="ESTERASE, PUTATIVE (AFU_ORTHOLOGUE AFUA_1G05850)-RELATED"/>
    <property type="match status" value="1"/>
</dbReference>
<dbReference type="CDD" id="cd14728">
    <property type="entry name" value="Ere-like"/>
    <property type="match status" value="1"/>
</dbReference>
<dbReference type="InterPro" id="IPR014622">
    <property type="entry name" value="UCP036794_erythomycin"/>
</dbReference>
<dbReference type="Pfam" id="PF05139">
    <property type="entry name" value="Erythro_esteras"/>
    <property type="match status" value="1"/>
</dbReference>
<gene>
    <name evidence="1" type="ORF">AVDCRST_MAG40-1694</name>
</gene>
<reference evidence="1" key="1">
    <citation type="submission" date="2020-02" db="EMBL/GenBank/DDBJ databases">
        <authorList>
            <person name="Meier V. D."/>
        </authorList>
    </citation>
    <scope>NUCLEOTIDE SEQUENCE</scope>
    <source>
        <strain evidence="1">AVDCRST_MAG40</strain>
    </source>
</reference>
<evidence type="ECO:0000313" key="1">
    <source>
        <dbReference type="EMBL" id="CAA9325965.1"/>
    </source>
</evidence>
<dbReference type="EC" id="2.1.1.77" evidence="1"/>
<sequence length="447" mass="49540">MADRHTTTLAARLRDAAQLFPADDDSGYDALLARVGDARFVLIGEASHGTHEFYAERAAITRRLIGEHGFSAVAAEADWPDAYCVNRYVRGLGNDRSALDALAGFERFPQWMWRNPVVVEFAEWLRAHNAGAPYERQAGFYGVDLYSLHDSVDAVLAYLARVDPEAAARARSRYRCFDHFGDDAQAYGYATAVGRAEPCEDAVVAQLLELQRRRGELAAAGGTSAEEFFAAEVNARVVTNAERYYRSMFRGRHSSWNLRDTHMADTLDALSAHLERQGASGKVVVWAHNSHLGDARATEMGDRGELNLGQLVRQRHGDDAAYLIGFSTYTGTVTAATDWGDPAERKAVRPGREDSHEGLLHAVGIPRFWLDLRDAAVADALAAPRLERAIGVIYRPETERQSHYFHARLPSQFDAVIHIDETRALEPLERTAMWDAGEPAETFPVGL</sequence>
<dbReference type="Gene3D" id="1.20.1440.30">
    <property type="entry name" value="Biosynthetic Protein domain"/>
    <property type="match status" value="1"/>
</dbReference>
<dbReference type="PIRSF" id="PIRSF036794">
    <property type="entry name" value="UCP_erythr_ester"/>
    <property type="match status" value="1"/>
</dbReference>
<protein>
    <submittedName>
        <fullName evidence="1">Protein-L-isoaspartate O-methyltransferase</fullName>
        <ecNumber evidence="1">2.1.1.77</ecNumber>
    </submittedName>
</protein>
<name>A0A6J4L9Q4_9BACT</name>
<dbReference type="InterPro" id="IPR052036">
    <property type="entry name" value="Hydrolase/PRTase-associated"/>
</dbReference>
<accession>A0A6J4L9Q4</accession>
<dbReference type="InterPro" id="IPR007815">
    <property type="entry name" value="Emycin_Estase"/>
</dbReference>
<proteinExistence type="predicted"/>
<dbReference type="GO" id="GO:0004719">
    <property type="term" value="F:protein-L-isoaspartate (D-aspartate) O-methyltransferase activity"/>
    <property type="evidence" value="ECO:0007669"/>
    <property type="project" value="UniProtKB-EC"/>
</dbReference>
<dbReference type="Gene3D" id="3.30.1870.10">
    <property type="entry name" value="EreA-like, domain 2"/>
    <property type="match status" value="1"/>
</dbReference>
<dbReference type="GO" id="GO:0032259">
    <property type="term" value="P:methylation"/>
    <property type="evidence" value="ECO:0007669"/>
    <property type="project" value="UniProtKB-KW"/>
</dbReference>
<dbReference type="EMBL" id="CADCTX010000529">
    <property type="protein sequence ID" value="CAA9325965.1"/>
    <property type="molecule type" value="Genomic_DNA"/>
</dbReference>
<keyword evidence="1" id="KW-0489">Methyltransferase</keyword>
<dbReference type="GO" id="GO:0046677">
    <property type="term" value="P:response to antibiotic"/>
    <property type="evidence" value="ECO:0007669"/>
    <property type="project" value="InterPro"/>
</dbReference>
<keyword evidence="1" id="KW-0808">Transferase</keyword>
<dbReference type="AlphaFoldDB" id="A0A6J4L9Q4"/>